<name>A0ABS2PF86_9BACL</name>
<protein>
    <submittedName>
        <fullName evidence="1">Uncharacterized protein</fullName>
    </submittedName>
</protein>
<accession>A0ABS2PF86</accession>
<reference evidence="1 2" key="1">
    <citation type="submission" date="2021-01" db="EMBL/GenBank/DDBJ databases">
        <title>Genomic Encyclopedia of Type Strains, Phase IV (KMG-IV): sequencing the most valuable type-strain genomes for metagenomic binning, comparative biology and taxonomic classification.</title>
        <authorList>
            <person name="Goeker M."/>
        </authorList>
    </citation>
    <scope>NUCLEOTIDE SEQUENCE [LARGE SCALE GENOMIC DNA]</scope>
    <source>
        <strain evidence="1 2">DSM 25540</strain>
    </source>
</reference>
<sequence length="264" mass="29464">MEQFGRRAEVILGSSSYMLHRFKIEFNVEFDDQPDLNHAEIKIYNLSSNSINQLGEGLPVILNAGYQQDVGGIFLGALYKHYTEWSGVDKITTIKAVDASDQLRKLPFSRSYKAGTNAGQIITDVARAGGLSVGALSLPRNPSYSRGKTVNGRIPTILKELARDCGAKFHIAKGQAFFRGGRDGDNIRFRFTPTRGLIGSPEPFEEERDERIIRGYNMTALLNHRIQADSIFNIESRYVNGQYRAMEGSHVLAGNDFYTHIKAV</sequence>
<dbReference type="EMBL" id="JAFBEC010000009">
    <property type="protein sequence ID" value="MBM7634083.1"/>
    <property type="molecule type" value="Genomic_DNA"/>
</dbReference>
<comment type="caution">
    <text evidence="1">The sequence shown here is derived from an EMBL/GenBank/DDBJ whole genome shotgun (WGS) entry which is preliminary data.</text>
</comment>
<organism evidence="1 2">
    <name type="scientific">Geomicrobium sediminis</name>
    <dbReference type="NCBI Taxonomy" id="1347788"/>
    <lineage>
        <taxon>Bacteria</taxon>
        <taxon>Bacillati</taxon>
        <taxon>Bacillota</taxon>
        <taxon>Bacilli</taxon>
        <taxon>Bacillales</taxon>
        <taxon>Geomicrobium</taxon>
    </lineage>
</organism>
<proteinExistence type="predicted"/>
<evidence type="ECO:0000313" key="2">
    <source>
        <dbReference type="Proteomes" id="UP000741863"/>
    </source>
</evidence>
<keyword evidence="2" id="KW-1185">Reference proteome</keyword>
<dbReference type="Proteomes" id="UP000741863">
    <property type="component" value="Unassembled WGS sequence"/>
</dbReference>
<evidence type="ECO:0000313" key="1">
    <source>
        <dbReference type="EMBL" id="MBM7634083.1"/>
    </source>
</evidence>
<dbReference type="RefSeq" id="WP_204698832.1">
    <property type="nucleotide sequence ID" value="NZ_JAFBEC010000009.1"/>
</dbReference>
<gene>
    <name evidence="1" type="ORF">JOD17_003183</name>
</gene>
<dbReference type="NCBIfam" id="NF047561">
    <property type="entry name" value="orf58_phage_fam"/>
    <property type="match status" value="1"/>
</dbReference>